<dbReference type="GO" id="GO:0006508">
    <property type="term" value="P:proteolysis"/>
    <property type="evidence" value="ECO:0007669"/>
    <property type="project" value="InterPro"/>
</dbReference>
<feature type="non-terminal residue" evidence="13">
    <location>
        <position position="606"/>
    </location>
</feature>
<dbReference type="SMART" id="SM00449">
    <property type="entry name" value="SPRY"/>
    <property type="match status" value="1"/>
</dbReference>
<evidence type="ECO:0000259" key="12">
    <source>
        <dbReference type="PROSITE" id="PS50240"/>
    </source>
</evidence>
<keyword evidence="6" id="KW-1015">Disulfide bond</keyword>
<dbReference type="PROSITE" id="PS00134">
    <property type="entry name" value="TRYPSIN_HIS"/>
    <property type="match status" value="1"/>
</dbReference>
<dbReference type="GO" id="GO:0016874">
    <property type="term" value="F:ligase activity"/>
    <property type="evidence" value="ECO:0007669"/>
    <property type="project" value="UniProtKB-KW"/>
</dbReference>
<reference evidence="13" key="1">
    <citation type="journal article" date="2021" name="Cell">
        <title>Tracing the genetic footprints of vertebrate landing in non-teleost ray-finned fishes.</title>
        <authorList>
            <person name="Bi X."/>
            <person name="Wang K."/>
            <person name="Yang L."/>
            <person name="Pan H."/>
            <person name="Jiang H."/>
            <person name="Wei Q."/>
            <person name="Fang M."/>
            <person name="Yu H."/>
            <person name="Zhu C."/>
            <person name="Cai Y."/>
            <person name="He Y."/>
            <person name="Gan X."/>
            <person name="Zeng H."/>
            <person name="Yu D."/>
            <person name="Zhu Y."/>
            <person name="Jiang H."/>
            <person name="Qiu Q."/>
            <person name="Yang H."/>
            <person name="Zhang Y.E."/>
            <person name="Wang W."/>
            <person name="Zhu M."/>
            <person name="He S."/>
            <person name="Zhang G."/>
        </authorList>
    </citation>
    <scope>NUCLEOTIDE SEQUENCE</scope>
    <source>
        <strain evidence="13">Allg_001</strain>
    </source>
</reference>
<keyword evidence="1" id="KW-0399">Innate immunity</keyword>
<evidence type="ECO:0000256" key="1">
    <source>
        <dbReference type="ARBA" id="ARBA00022588"/>
    </source>
</evidence>
<dbReference type="EMBL" id="JAAWVO010031829">
    <property type="protein sequence ID" value="MBN3316810.1"/>
    <property type="molecule type" value="Genomic_DNA"/>
</dbReference>
<sequence length="606" mass="67816">MARLRTNGVYSLCGGSLISSRWILTAAHCLENTSEVKVSLGALQLVKTPEYQGSAKRIITHENYTQFTKGFDIGLVELEDKVSFSQRISPVNLPSSSENISPGLQCWATGWGNIRENEVVLNPTLLASTPASPASGTGYRQSLGCSVCLDLLKDPVTLLCGHSYCMGCIKNCWDQEDQTGIYSCPQCRQTFTPRPDLYRNTILAEVVEKLKETGLSGPPPAHSPAGPGDVLCDVCTGRQRGAVKSCLVCLASYKQLGATKTETQQRLQEREKELQELRQAVDSLRVAVQDTDRIFTELIRSIERTRSEVTELIRDQERAAVSQAEGLLERLEKEIVELKRRDAELNQLSHTENHIHFLQNFQSVCVPPGAGDSPSIPVHPHFSLEAVRRVVSGLKERLEDLCKKESVKISTTAAVTLDLDTAHCGLSLSEDGKRVRLREEDTDDCDDGDKEEQSLSDNPHRFDLYTCVVSREAFTSGRHYWEVEVNDSWRIGVTRESAKRKGRFSISPQQGYWCLYSYSTVFSALTAPWTRLPLSLRPRKLGVCVDIEERKVSFYIVESRAHLYTFTDIVFTQGEKIYPVFWTWDSDKGLELLPAVSVEIKPVTDS</sequence>
<dbReference type="Proteomes" id="UP000736164">
    <property type="component" value="Unassembled WGS sequence"/>
</dbReference>
<protein>
    <submittedName>
        <fullName evidence="13">TRI39 ligase</fullName>
    </submittedName>
</protein>
<dbReference type="InterPro" id="IPR001254">
    <property type="entry name" value="Trypsin_dom"/>
</dbReference>
<accession>A0A8J7NRI7</accession>
<dbReference type="Gene3D" id="3.30.40.10">
    <property type="entry name" value="Zinc/RING finger domain, C3HC4 (zinc finger)"/>
    <property type="match status" value="1"/>
</dbReference>
<evidence type="ECO:0000259" key="10">
    <source>
        <dbReference type="PROSITE" id="PS50089"/>
    </source>
</evidence>
<dbReference type="Pfam" id="PF00622">
    <property type="entry name" value="SPRY"/>
    <property type="match status" value="1"/>
</dbReference>
<dbReference type="InterPro" id="IPR001870">
    <property type="entry name" value="B30.2/SPRY"/>
</dbReference>
<evidence type="ECO:0000256" key="4">
    <source>
        <dbReference type="ARBA" id="ARBA00022833"/>
    </source>
</evidence>
<feature type="coiled-coil region" evidence="8">
    <location>
        <begin position="253"/>
        <end position="348"/>
    </location>
</feature>
<dbReference type="PRINTS" id="PR01407">
    <property type="entry name" value="BUTYPHLNCDUF"/>
</dbReference>
<comment type="caution">
    <text evidence="13">The sequence shown here is derived from an EMBL/GenBank/DDBJ whole genome shotgun (WGS) entry which is preliminary data.</text>
</comment>
<dbReference type="FunFam" id="2.60.120.920:FF:000080">
    <property type="entry name" value="Uncharacterized protein"/>
    <property type="match status" value="1"/>
</dbReference>
<dbReference type="CDD" id="cd13733">
    <property type="entry name" value="SPRY_PRY_C-I_1"/>
    <property type="match status" value="1"/>
</dbReference>
<dbReference type="SMART" id="SM00589">
    <property type="entry name" value="PRY"/>
    <property type="match status" value="1"/>
</dbReference>
<dbReference type="Pfam" id="PF15227">
    <property type="entry name" value="zf-C3HC4_4"/>
    <property type="match status" value="1"/>
</dbReference>
<dbReference type="PRINTS" id="PR00722">
    <property type="entry name" value="CHYMOTRYPSIN"/>
</dbReference>
<dbReference type="Pfam" id="PF13765">
    <property type="entry name" value="PRY"/>
    <property type="match status" value="1"/>
</dbReference>
<dbReference type="InterPro" id="IPR043136">
    <property type="entry name" value="B30.2/SPRY_sf"/>
</dbReference>
<dbReference type="GO" id="GO:0005737">
    <property type="term" value="C:cytoplasm"/>
    <property type="evidence" value="ECO:0007669"/>
    <property type="project" value="UniProtKB-ARBA"/>
</dbReference>
<keyword evidence="3 7" id="KW-0863">Zinc-finger</keyword>
<feature type="domain" description="RING-type" evidence="10">
    <location>
        <begin position="145"/>
        <end position="188"/>
    </location>
</feature>
<name>A0A8J7NRI7_ATRSP</name>
<dbReference type="InterPro" id="IPR058030">
    <property type="entry name" value="TRIM8/14/16/25/29/45/65_CC"/>
</dbReference>
<evidence type="ECO:0000256" key="6">
    <source>
        <dbReference type="ARBA" id="ARBA00023157"/>
    </source>
</evidence>
<dbReference type="InterPro" id="IPR003877">
    <property type="entry name" value="SPRY_dom"/>
</dbReference>
<dbReference type="CDD" id="cd00190">
    <property type="entry name" value="Tryp_SPc"/>
    <property type="match status" value="1"/>
</dbReference>
<keyword evidence="2" id="KW-0479">Metal-binding</keyword>
<dbReference type="InterPro" id="IPR006574">
    <property type="entry name" value="PRY"/>
</dbReference>
<dbReference type="SUPFAM" id="SSF57850">
    <property type="entry name" value="RING/U-box"/>
    <property type="match status" value="1"/>
</dbReference>
<dbReference type="InterPro" id="IPR001314">
    <property type="entry name" value="Peptidase_S1A"/>
</dbReference>
<dbReference type="PROSITE" id="PS00518">
    <property type="entry name" value="ZF_RING_1"/>
    <property type="match status" value="1"/>
</dbReference>
<dbReference type="SMART" id="SM00184">
    <property type="entry name" value="RING"/>
    <property type="match status" value="1"/>
</dbReference>
<keyword evidence="4" id="KW-0862">Zinc</keyword>
<keyword evidence="8" id="KW-0175">Coiled coil</keyword>
<dbReference type="InterPro" id="IPR013320">
    <property type="entry name" value="ConA-like_dom_sf"/>
</dbReference>
<evidence type="ECO:0000256" key="9">
    <source>
        <dbReference type="SAM" id="MobiDB-lite"/>
    </source>
</evidence>
<dbReference type="InterPro" id="IPR009003">
    <property type="entry name" value="Peptidase_S1_PA"/>
</dbReference>
<evidence type="ECO:0000256" key="2">
    <source>
        <dbReference type="ARBA" id="ARBA00022723"/>
    </source>
</evidence>
<dbReference type="GO" id="GO:0045087">
    <property type="term" value="P:innate immune response"/>
    <property type="evidence" value="ECO:0007669"/>
    <property type="project" value="UniProtKB-KW"/>
</dbReference>
<feature type="domain" description="Peptidase S1" evidence="12">
    <location>
        <begin position="1"/>
        <end position="304"/>
    </location>
</feature>
<dbReference type="GO" id="GO:0004252">
    <property type="term" value="F:serine-type endopeptidase activity"/>
    <property type="evidence" value="ECO:0007669"/>
    <property type="project" value="InterPro"/>
</dbReference>
<proteinExistence type="predicted"/>
<dbReference type="InterPro" id="IPR043504">
    <property type="entry name" value="Peptidase_S1_PA_chymotrypsin"/>
</dbReference>
<dbReference type="PROSITE" id="PS50240">
    <property type="entry name" value="TRYPSIN_DOM"/>
    <property type="match status" value="1"/>
</dbReference>
<dbReference type="Gene3D" id="2.40.10.10">
    <property type="entry name" value="Trypsin-like serine proteases"/>
    <property type="match status" value="2"/>
</dbReference>
<evidence type="ECO:0000256" key="8">
    <source>
        <dbReference type="SAM" id="Coils"/>
    </source>
</evidence>
<dbReference type="InterPro" id="IPR001841">
    <property type="entry name" value="Znf_RING"/>
</dbReference>
<dbReference type="Gene3D" id="4.10.830.40">
    <property type="match status" value="1"/>
</dbReference>
<dbReference type="Gene3D" id="2.60.120.920">
    <property type="match status" value="1"/>
</dbReference>
<dbReference type="PROSITE" id="PS50188">
    <property type="entry name" value="B302_SPRY"/>
    <property type="match status" value="1"/>
</dbReference>
<feature type="domain" description="B30.2/SPRY" evidence="11">
    <location>
        <begin position="394"/>
        <end position="599"/>
    </location>
</feature>
<dbReference type="GO" id="GO:0008270">
    <property type="term" value="F:zinc ion binding"/>
    <property type="evidence" value="ECO:0007669"/>
    <property type="project" value="UniProtKB-KW"/>
</dbReference>
<dbReference type="InterPro" id="IPR018114">
    <property type="entry name" value="TRYPSIN_HIS"/>
</dbReference>
<dbReference type="InterPro" id="IPR013083">
    <property type="entry name" value="Znf_RING/FYVE/PHD"/>
</dbReference>
<dbReference type="InterPro" id="IPR051051">
    <property type="entry name" value="E3_ubiq-ligase_TRIM/RNF"/>
</dbReference>
<dbReference type="Pfam" id="PF25600">
    <property type="entry name" value="TRIM_CC"/>
    <property type="match status" value="1"/>
</dbReference>
<keyword evidence="5" id="KW-0391">Immunity</keyword>
<evidence type="ECO:0000256" key="7">
    <source>
        <dbReference type="PROSITE-ProRule" id="PRU00175"/>
    </source>
</evidence>
<evidence type="ECO:0000313" key="14">
    <source>
        <dbReference type="Proteomes" id="UP000736164"/>
    </source>
</evidence>
<dbReference type="AlphaFoldDB" id="A0A8J7NRI7"/>
<evidence type="ECO:0000313" key="13">
    <source>
        <dbReference type="EMBL" id="MBN3316810.1"/>
    </source>
</evidence>
<evidence type="ECO:0000259" key="11">
    <source>
        <dbReference type="PROSITE" id="PS50188"/>
    </source>
</evidence>
<evidence type="ECO:0000256" key="3">
    <source>
        <dbReference type="ARBA" id="ARBA00022771"/>
    </source>
</evidence>
<dbReference type="PANTHER" id="PTHR25465:SF80">
    <property type="entry name" value="TRIPARTITE MOTIF-CONTAINING PROTEIN 16-LIKE"/>
    <property type="match status" value="1"/>
</dbReference>
<gene>
    <name evidence="13" type="primary">Trim39_7</name>
    <name evidence="13" type="ORF">GTO95_0002289</name>
</gene>
<evidence type="ECO:0000256" key="5">
    <source>
        <dbReference type="ARBA" id="ARBA00022859"/>
    </source>
</evidence>
<dbReference type="PROSITE" id="PS50089">
    <property type="entry name" value="ZF_RING_2"/>
    <property type="match status" value="1"/>
</dbReference>
<organism evidence="13 14">
    <name type="scientific">Atractosteus spatula</name>
    <name type="common">Alligator gar</name>
    <name type="synonym">Lepisosteus spatula</name>
    <dbReference type="NCBI Taxonomy" id="7917"/>
    <lineage>
        <taxon>Eukaryota</taxon>
        <taxon>Metazoa</taxon>
        <taxon>Chordata</taxon>
        <taxon>Craniata</taxon>
        <taxon>Vertebrata</taxon>
        <taxon>Euteleostomi</taxon>
        <taxon>Actinopterygii</taxon>
        <taxon>Neopterygii</taxon>
        <taxon>Holostei</taxon>
        <taxon>Semionotiformes</taxon>
        <taxon>Lepisosteidae</taxon>
        <taxon>Atractosteus</taxon>
    </lineage>
</organism>
<dbReference type="FunFam" id="2.40.10.10:FF:000068">
    <property type="entry name" value="transmembrane protease serine 2"/>
    <property type="match status" value="1"/>
</dbReference>
<dbReference type="PANTHER" id="PTHR25465">
    <property type="entry name" value="B-BOX DOMAIN CONTAINING"/>
    <property type="match status" value="1"/>
</dbReference>
<dbReference type="InterPro" id="IPR017907">
    <property type="entry name" value="Znf_RING_CS"/>
</dbReference>
<dbReference type="Pfam" id="PF00089">
    <property type="entry name" value="Trypsin"/>
    <property type="match status" value="1"/>
</dbReference>
<feature type="region of interest" description="Disordered" evidence="9">
    <location>
        <begin position="437"/>
        <end position="457"/>
    </location>
</feature>
<dbReference type="SMART" id="SM00020">
    <property type="entry name" value="Tryp_SPc"/>
    <property type="match status" value="1"/>
</dbReference>
<feature type="compositionally biased region" description="Acidic residues" evidence="9">
    <location>
        <begin position="440"/>
        <end position="450"/>
    </location>
</feature>
<dbReference type="SUPFAM" id="SSF49899">
    <property type="entry name" value="Concanavalin A-like lectins/glucanases"/>
    <property type="match status" value="1"/>
</dbReference>
<dbReference type="InterPro" id="IPR003879">
    <property type="entry name" value="Butyrophylin_SPRY"/>
</dbReference>
<keyword evidence="14" id="KW-1185">Reference proteome</keyword>
<dbReference type="SUPFAM" id="SSF50494">
    <property type="entry name" value="Trypsin-like serine proteases"/>
    <property type="match status" value="1"/>
</dbReference>
<keyword evidence="13" id="KW-0436">Ligase</keyword>
<feature type="non-terminal residue" evidence="13">
    <location>
        <position position="1"/>
    </location>
</feature>